<name>A0A7W9A3F0_9CAUL</name>
<feature type="chain" id="PRO_5030627021" description="YbjN domain-containing protein" evidence="1">
    <location>
        <begin position="26"/>
        <end position="195"/>
    </location>
</feature>
<evidence type="ECO:0000256" key="1">
    <source>
        <dbReference type="SAM" id="SignalP"/>
    </source>
</evidence>
<gene>
    <name evidence="2" type="ORF">FHS65_001475</name>
</gene>
<dbReference type="InterPro" id="IPR019660">
    <property type="entry name" value="Put_sensory_transdc_reg_YbjN"/>
</dbReference>
<keyword evidence="3" id="KW-1185">Reference proteome</keyword>
<sequence>MFRRLSALAPLIAAPALLMAMPALAAADPGAASLAVPVAAPTQEAVVGLTPAEVRAWLMEKGATVEEPQTIEGQTLLRVNDGSANWLIFFYGCDAAGRCQDIQFAANIVADGLSLDRINAWNREQRFVKAYLQSNVDGTPSAVLQFDVLLLAGLGVDQLNDPTVVWLELLARFIEGLIAPTTETTAPAPVTLPTN</sequence>
<comment type="caution">
    <text evidence="2">The sequence shown here is derived from an EMBL/GenBank/DDBJ whole genome shotgun (WGS) entry which is preliminary data.</text>
</comment>
<keyword evidence="1" id="KW-0732">Signal</keyword>
<evidence type="ECO:0000313" key="3">
    <source>
        <dbReference type="Proteomes" id="UP000548978"/>
    </source>
</evidence>
<organism evidence="2 3">
    <name type="scientific">Brevundimonas halotolerans</name>
    <dbReference type="NCBI Taxonomy" id="69670"/>
    <lineage>
        <taxon>Bacteria</taxon>
        <taxon>Pseudomonadati</taxon>
        <taxon>Pseudomonadota</taxon>
        <taxon>Alphaproteobacteria</taxon>
        <taxon>Caulobacterales</taxon>
        <taxon>Caulobacteraceae</taxon>
        <taxon>Brevundimonas</taxon>
    </lineage>
</organism>
<dbReference type="RefSeq" id="WP_123287981.1">
    <property type="nucleotide sequence ID" value="NZ_JACIJB010000005.1"/>
</dbReference>
<dbReference type="EMBL" id="JACIJB010000005">
    <property type="protein sequence ID" value="MBB5660724.1"/>
    <property type="molecule type" value="Genomic_DNA"/>
</dbReference>
<dbReference type="Proteomes" id="UP000548978">
    <property type="component" value="Unassembled WGS sequence"/>
</dbReference>
<reference evidence="2 3" key="1">
    <citation type="submission" date="2020-08" db="EMBL/GenBank/DDBJ databases">
        <title>Genomic Encyclopedia of Type Strains, Phase IV (KMG-IV): sequencing the most valuable type-strain genomes for metagenomic binning, comparative biology and taxonomic classification.</title>
        <authorList>
            <person name="Goeker M."/>
        </authorList>
    </citation>
    <scope>NUCLEOTIDE SEQUENCE [LARGE SCALE GENOMIC DNA]</scope>
    <source>
        <strain evidence="2 3">DSM 24448</strain>
    </source>
</reference>
<proteinExistence type="predicted"/>
<evidence type="ECO:0000313" key="2">
    <source>
        <dbReference type="EMBL" id="MBB5660724.1"/>
    </source>
</evidence>
<dbReference type="OrthoDB" id="33037at2"/>
<feature type="signal peptide" evidence="1">
    <location>
        <begin position="1"/>
        <end position="25"/>
    </location>
</feature>
<dbReference type="Pfam" id="PF10722">
    <property type="entry name" value="YbjN"/>
    <property type="match status" value="1"/>
</dbReference>
<protein>
    <recommendedName>
        <fullName evidence="4">YbjN domain-containing protein</fullName>
    </recommendedName>
</protein>
<accession>A0A7W9A3F0</accession>
<dbReference type="CDD" id="cd17511">
    <property type="entry name" value="YbjN_AmyR-like"/>
    <property type="match status" value="1"/>
</dbReference>
<dbReference type="AlphaFoldDB" id="A0A7W9A3F0"/>
<evidence type="ECO:0008006" key="4">
    <source>
        <dbReference type="Google" id="ProtNLM"/>
    </source>
</evidence>